<accession>A0A9E8NDK8</accession>
<dbReference type="GO" id="GO:0005886">
    <property type="term" value="C:plasma membrane"/>
    <property type="evidence" value="ECO:0007669"/>
    <property type="project" value="UniProtKB-SubCell"/>
</dbReference>
<keyword evidence="3" id="KW-0808">Transferase</keyword>
<sequence>MLKKLSAFFSKEYAILSVYVLASIGIALQHYRGGPDKYNNFVIFRSSVLHLLHHQNLHLEYPDEYFDLFLYHPSFCILFSPFAFLPVSVSIVLWAIACSLAVFYAIKCLPVSYKSKCFLWWFILVELTTSLHSQQTNPLIAALGLFTFTFLEKQKPKWAALFPILAFCIKGYGLIFAAMFIFYPKKGQYILYSLIWLLVLTILPFPITGTGHFVQVYQDWFDILLADHKNNFGFSVMGLFKVWNPNLTDADVTRIQLAGLLLLATTWTLNLIKNTFADESRRMLLLAYLFLWVILFNHASESPTYVIAVTGAALFYIVNRDFVKPWPTVLIVLVLFFSMLAPTDVYPPSWRNEFFKPYLIKVIPCLLVWAVVQFELLFIYEKQPALSSTQY</sequence>
<comment type="similarity">
    <text evidence="7">Belongs to the glycosyltransferase 87 family.</text>
</comment>
<evidence type="ECO:0000256" key="5">
    <source>
        <dbReference type="ARBA" id="ARBA00022989"/>
    </source>
</evidence>
<evidence type="ECO:0000256" key="1">
    <source>
        <dbReference type="ARBA" id="ARBA00004651"/>
    </source>
</evidence>
<feature type="transmembrane region" description="Helical" evidence="8">
    <location>
        <begin position="253"/>
        <end position="271"/>
    </location>
</feature>
<feature type="transmembrane region" description="Helical" evidence="8">
    <location>
        <begin position="118"/>
        <end position="146"/>
    </location>
</feature>
<evidence type="ECO:0000256" key="8">
    <source>
        <dbReference type="SAM" id="Phobius"/>
    </source>
</evidence>
<comment type="subcellular location">
    <subcellularLocation>
        <location evidence="1">Cell membrane</location>
        <topology evidence="1">Multi-pass membrane protein</topology>
    </subcellularLocation>
</comment>
<evidence type="ECO:0000256" key="2">
    <source>
        <dbReference type="ARBA" id="ARBA00022475"/>
    </source>
</evidence>
<keyword evidence="6 8" id="KW-0472">Membrane</keyword>
<reference evidence="9" key="1">
    <citation type="submission" date="2022-11" db="EMBL/GenBank/DDBJ databases">
        <title>Dyadobacter pollutisoli sp. nov., isolated from plastic dumped soil.</title>
        <authorList>
            <person name="Kim J.M."/>
            <person name="Kim K.R."/>
            <person name="Lee J.K."/>
            <person name="Hao L."/>
            <person name="Jeon C.O."/>
        </authorList>
    </citation>
    <scope>NUCLEOTIDE SEQUENCE</scope>
    <source>
        <strain evidence="9">U1</strain>
    </source>
</reference>
<evidence type="ECO:0000256" key="3">
    <source>
        <dbReference type="ARBA" id="ARBA00022679"/>
    </source>
</evidence>
<dbReference type="InterPro" id="IPR018584">
    <property type="entry name" value="GT87"/>
</dbReference>
<evidence type="ECO:0000256" key="7">
    <source>
        <dbReference type="ARBA" id="ARBA00024033"/>
    </source>
</evidence>
<feature type="transmembrane region" description="Helical" evidence="8">
    <location>
        <begin position="358"/>
        <end position="380"/>
    </location>
</feature>
<dbReference type="AlphaFoldDB" id="A0A9E8NDK8"/>
<dbReference type="Pfam" id="PF09594">
    <property type="entry name" value="GT87"/>
    <property type="match status" value="1"/>
</dbReference>
<feature type="transmembrane region" description="Helical" evidence="8">
    <location>
        <begin position="189"/>
        <end position="207"/>
    </location>
</feature>
<keyword evidence="5 8" id="KW-1133">Transmembrane helix</keyword>
<gene>
    <name evidence="9" type="ORF">ON006_12610</name>
</gene>
<dbReference type="EMBL" id="CP112998">
    <property type="protein sequence ID" value="WAC14779.1"/>
    <property type="molecule type" value="Genomic_DNA"/>
</dbReference>
<evidence type="ECO:0000313" key="10">
    <source>
        <dbReference type="Proteomes" id="UP001164653"/>
    </source>
</evidence>
<proteinExistence type="inferred from homology"/>
<dbReference type="RefSeq" id="WP_244820146.1">
    <property type="nucleotide sequence ID" value="NZ_CP112998.1"/>
</dbReference>
<keyword evidence="10" id="KW-1185">Reference proteome</keyword>
<feature type="transmembrane region" description="Helical" evidence="8">
    <location>
        <begin position="158"/>
        <end position="182"/>
    </location>
</feature>
<name>A0A9E8NDK8_9BACT</name>
<organism evidence="9 10">
    <name type="scientific">Dyadobacter pollutisoli</name>
    <dbReference type="NCBI Taxonomy" id="2910158"/>
    <lineage>
        <taxon>Bacteria</taxon>
        <taxon>Pseudomonadati</taxon>
        <taxon>Bacteroidota</taxon>
        <taxon>Cytophagia</taxon>
        <taxon>Cytophagales</taxon>
        <taxon>Spirosomataceae</taxon>
        <taxon>Dyadobacter</taxon>
    </lineage>
</organism>
<feature type="transmembrane region" description="Helical" evidence="8">
    <location>
        <begin position="83"/>
        <end position="106"/>
    </location>
</feature>
<feature type="transmembrane region" description="Helical" evidence="8">
    <location>
        <begin position="283"/>
        <end position="299"/>
    </location>
</feature>
<keyword evidence="2" id="KW-1003">Cell membrane</keyword>
<protein>
    <submittedName>
        <fullName evidence="9">Glycosyltransferase family 87 protein</fullName>
    </submittedName>
</protein>
<feature type="transmembrane region" description="Helical" evidence="8">
    <location>
        <begin position="329"/>
        <end position="346"/>
    </location>
</feature>
<evidence type="ECO:0000256" key="4">
    <source>
        <dbReference type="ARBA" id="ARBA00022692"/>
    </source>
</evidence>
<feature type="transmembrane region" description="Helical" evidence="8">
    <location>
        <begin position="12"/>
        <end position="31"/>
    </location>
</feature>
<dbReference type="GO" id="GO:0016758">
    <property type="term" value="F:hexosyltransferase activity"/>
    <property type="evidence" value="ECO:0007669"/>
    <property type="project" value="InterPro"/>
</dbReference>
<dbReference type="Proteomes" id="UP001164653">
    <property type="component" value="Chromosome"/>
</dbReference>
<evidence type="ECO:0000313" key="9">
    <source>
        <dbReference type="EMBL" id="WAC14779.1"/>
    </source>
</evidence>
<dbReference type="KEGG" id="dpf:ON006_12610"/>
<evidence type="ECO:0000256" key="6">
    <source>
        <dbReference type="ARBA" id="ARBA00023136"/>
    </source>
</evidence>
<keyword evidence="4 8" id="KW-0812">Transmembrane</keyword>